<accession>A0A8H7IXF2</accession>
<sequence>MAPKKRYKDAKFHYMGAYRQRIQDLRPTWTAGQVAATLHWMFKYQATDAERNECKRLHNEASQDNLQATDDTKIPEVSKKSSDGPPAKPGDSGGDNGDPDSPGGSGELPADRAAVRPLDGDPDNGGRSPPNARINTSRFSYMPLLSQLNTELPSVDEGKLDKAQKRKLMEAGLCDSDRETEAKRWHGTHFLGQGATGSCTHWVRTDENDNIDERLAVRDVATVHQDKWINPINWRDHLPREIAILRRLDEQKGYNNNLHRYYGHRIDPWKRRYRVYNEVCDLGVLDNALQHYSRPWRRRHNKYRWLKAHPEIEAARRNPHGLSPEEMDSDVQDTRTETWIEYLEAKAQDPEHHKDKQFDDLSDIEDWNGEELDEVLPDVIPEAFLWQVFDQLVGAALVMQRGAVPFVGDKKWKEIVHSDMHFGNIFVKPGKEGAYGSQRMRDPRGAKDGMAVFSKSEYPQIVLADFDTAFFDLQDEDDEYQDNPLHYMCSGSNLPLAARYPPETSWFFQYRPGFDGSLTKLTSATDVWGIGQLMWNLAMNIPYYTEFEAPFFDDSSSHTGVTSARRLNDGNSYSKEQLKKFLLTGNAPFEASHQYTPQLRAVIRGCLQYLPKDRYMLKDLKKVTSMNREKHLKSKDDSGDLWIKVDGEMEGFRVGSAYVPLQEEEE</sequence>
<dbReference type="OrthoDB" id="3673723at2759"/>
<proteinExistence type="predicted"/>
<dbReference type="PROSITE" id="PS50011">
    <property type="entry name" value="PROTEIN_KINASE_DOM"/>
    <property type="match status" value="1"/>
</dbReference>
<reference evidence="3" key="2">
    <citation type="submission" date="2020-09" db="EMBL/GenBank/DDBJ databases">
        <title>Reference genome assembly for Australian Ascochyta lentis isolate Al4.</title>
        <authorList>
            <person name="Lee R.C."/>
            <person name="Farfan-Caceres L.M."/>
            <person name="Debler J.W."/>
            <person name="Williams A.H."/>
            <person name="Henares B.M."/>
        </authorList>
    </citation>
    <scope>NUCLEOTIDE SEQUENCE</scope>
    <source>
        <strain evidence="3">Al4</strain>
    </source>
</reference>
<feature type="region of interest" description="Disordered" evidence="1">
    <location>
        <begin position="60"/>
        <end position="135"/>
    </location>
</feature>
<gene>
    <name evidence="3" type="ORF">EKO04_009106</name>
</gene>
<dbReference type="Gene3D" id="1.10.510.10">
    <property type="entry name" value="Transferase(Phosphotransferase) domain 1"/>
    <property type="match status" value="1"/>
</dbReference>
<dbReference type="GO" id="GO:0004672">
    <property type="term" value="F:protein kinase activity"/>
    <property type="evidence" value="ECO:0007669"/>
    <property type="project" value="InterPro"/>
</dbReference>
<dbReference type="InterPro" id="IPR000719">
    <property type="entry name" value="Prot_kinase_dom"/>
</dbReference>
<dbReference type="AlphaFoldDB" id="A0A8H7IXF2"/>
<evidence type="ECO:0000313" key="4">
    <source>
        <dbReference type="Proteomes" id="UP000651452"/>
    </source>
</evidence>
<dbReference type="GO" id="GO:0005524">
    <property type="term" value="F:ATP binding"/>
    <property type="evidence" value="ECO:0007669"/>
    <property type="project" value="InterPro"/>
</dbReference>
<dbReference type="PANTHER" id="PTHR44305:SF24">
    <property type="entry name" value="TYROSINE-PROTEIN KINASE C03B1.5-RELATED"/>
    <property type="match status" value="1"/>
</dbReference>
<feature type="domain" description="Protein kinase" evidence="2">
    <location>
        <begin position="185"/>
        <end position="632"/>
    </location>
</feature>
<dbReference type="Proteomes" id="UP000651452">
    <property type="component" value="Unassembled WGS sequence"/>
</dbReference>
<organism evidence="3 4">
    <name type="scientific">Ascochyta lentis</name>
    <dbReference type="NCBI Taxonomy" id="205686"/>
    <lineage>
        <taxon>Eukaryota</taxon>
        <taxon>Fungi</taxon>
        <taxon>Dikarya</taxon>
        <taxon>Ascomycota</taxon>
        <taxon>Pezizomycotina</taxon>
        <taxon>Dothideomycetes</taxon>
        <taxon>Pleosporomycetidae</taxon>
        <taxon>Pleosporales</taxon>
        <taxon>Pleosporineae</taxon>
        <taxon>Didymellaceae</taxon>
        <taxon>Ascochyta</taxon>
    </lineage>
</organism>
<dbReference type="EMBL" id="RZGK01000017">
    <property type="protein sequence ID" value="KAF9692864.1"/>
    <property type="molecule type" value="Genomic_DNA"/>
</dbReference>
<dbReference type="SUPFAM" id="SSF56112">
    <property type="entry name" value="Protein kinase-like (PK-like)"/>
    <property type="match status" value="1"/>
</dbReference>
<protein>
    <recommendedName>
        <fullName evidence="2">Protein kinase domain-containing protein</fullName>
    </recommendedName>
</protein>
<evidence type="ECO:0000313" key="3">
    <source>
        <dbReference type="EMBL" id="KAF9692864.1"/>
    </source>
</evidence>
<dbReference type="InterPro" id="IPR011009">
    <property type="entry name" value="Kinase-like_dom_sf"/>
</dbReference>
<evidence type="ECO:0000259" key="2">
    <source>
        <dbReference type="PROSITE" id="PS50011"/>
    </source>
</evidence>
<reference evidence="3" key="1">
    <citation type="submission" date="2018-12" db="EMBL/GenBank/DDBJ databases">
        <authorList>
            <person name="Syme R.A."/>
            <person name="Farfan-Caceres L."/>
            <person name="Lichtenzveig J."/>
        </authorList>
    </citation>
    <scope>NUCLEOTIDE SEQUENCE</scope>
    <source>
        <strain evidence="3">Al4</strain>
    </source>
</reference>
<dbReference type="InterPro" id="IPR053083">
    <property type="entry name" value="TF_kinase-domain_protein"/>
</dbReference>
<comment type="caution">
    <text evidence="3">The sequence shown here is derived from an EMBL/GenBank/DDBJ whole genome shotgun (WGS) entry which is preliminary data.</text>
</comment>
<keyword evidence="4" id="KW-1185">Reference proteome</keyword>
<name>A0A8H7IXF2_9PLEO</name>
<dbReference type="PANTHER" id="PTHR44305">
    <property type="entry name" value="SI:DKEY-192D15.2-RELATED"/>
    <property type="match status" value="1"/>
</dbReference>
<feature type="compositionally biased region" description="Basic and acidic residues" evidence="1">
    <location>
        <begin position="70"/>
        <end position="82"/>
    </location>
</feature>
<evidence type="ECO:0000256" key="1">
    <source>
        <dbReference type="SAM" id="MobiDB-lite"/>
    </source>
</evidence>